<name>A0AAQ4FM18_AMBAM</name>
<protein>
    <recommendedName>
        <fullName evidence="8">Vitellogenin-2</fullName>
    </recommendedName>
</protein>
<dbReference type="InterPro" id="IPR015255">
    <property type="entry name" value="Vitellinogen_open_b-sht"/>
</dbReference>
<dbReference type="PROSITE" id="PS51233">
    <property type="entry name" value="VWFD"/>
    <property type="match status" value="1"/>
</dbReference>
<dbReference type="SUPFAM" id="SSF56968">
    <property type="entry name" value="Lipovitellin-phosvitin complex, beta-sheet shell regions"/>
    <property type="match status" value="1"/>
</dbReference>
<dbReference type="GO" id="GO:0005319">
    <property type="term" value="F:lipid transporter activity"/>
    <property type="evidence" value="ECO:0007669"/>
    <property type="project" value="InterPro"/>
</dbReference>
<feature type="non-terminal residue" evidence="6">
    <location>
        <position position="1"/>
    </location>
</feature>
<keyword evidence="2" id="KW-0325">Glycoprotein</keyword>
<evidence type="ECO:0000256" key="3">
    <source>
        <dbReference type="PROSITE-ProRule" id="PRU00557"/>
    </source>
</evidence>
<dbReference type="AlphaFoldDB" id="A0AAQ4FM18"/>
<dbReference type="SMART" id="SM01169">
    <property type="entry name" value="DUF1943"/>
    <property type="match status" value="1"/>
</dbReference>
<dbReference type="Gene3D" id="1.25.10.20">
    <property type="entry name" value="Vitellinogen, superhelical"/>
    <property type="match status" value="1"/>
</dbReference>
<dbReference type="PANTHER" id="PTHR23345">
    <property type="entry name" value="VITELLOGENIN-RELATED"/>
    <property type="match status" value="1"/>
</dbReference>
<evidence type="ECO:0000256" key="1">
    <source>
        <dbReference type="ARBA" id="ARBA00023157"/>
    </source>
</evidence>
<dbReference type="EMBL" id="JARKHS020001014">
    <property type="protein sequence ID" value="KAK8788260.1"/>
    <property type="molecule type" value="Genomic_DNA"/>
</dbReference>
<dbReference type="PANTHER" id="PTHR23345:SF15">
    <property type="entry name" value="VITELLOGENIN 1-RELATED"/>
    <property type="match status" value="1"/>
</dbReference>
<evidence type="ECO:0000256" key="2">
    <source>
        <dbReference type="ARBA" id="ARBA00023180"/>
    </source>
</evidence>
<sequence>NTATLIEEHDNAAEISLPEVESYQRLSHFFPKSEDAVSGVELQSPNHYVQEFGLTGSKETFIEGLKKLAAIEYNDEDYKNMRDKPSASLMFLQLFLNFITFSYDEISEIYNQHVLNAPEGSKKHIKNTFLDLLAASGNNPHIAFALKLINAGQLSVDEADRLLPKLTSNLKEYSVAVVSEIASLCNSEFVSASEPLRSTCILSVSALAGGARCHRTTNLLEADSGLCSPHIVELFFNYSVTPEDVRSRSEQRVTYYINAAGNLATSAAVRYLQRFAHHLQPITRRTAALWALTRTAPMNGPLVRSIALPIYENTSEPMVVRAAAFINILLTDPDLFVLRHIARSLIDDPSDQLAYFVSSTLRGVLESKFPCSRAMAEKLRYVLPLWDNVSRLNKPVDITKSATYITSGYSHQYDAGSQTIVSIIRSEDSFLPHNIYASSQVYGAGNVYEVFALTFEQWGLDRLVNALVGPRPGSTWNLWNILGRRRFTREASETNRKHIEQALPITDRNYEPLYGRLNLQLFGHSVKLLQFDESVLAAVQSNAPSTASLADVWGEEVHSKHFHLVEDLIVLVPTEVGFPTYFDVKTAEFTYGNRAKLDFEHTEDGKFVVDFKRHFVHESRSSKVLGVALTFSRMSLGSGYDSRQLLSVPLELQITMDLAQRKLNIKRPVSLPIDVFSYHFVPYSFQLPYDRSSIDGPRSPGYPLYGGDDLYRFDRTYLNDTLGVTLNVQGHVLKKDLKDSWQDFLHNMDFGEKLQYLIINPQWSPRSFRVQLLPAEHDATNLVELDLSHHFYKPEDTTRETSFDLSDTPPESSERPYTHALIGHLAYKGGARERNLTWELRYSFRKDLLRHSLLFYYDRLPFSLSEQNHTKVCLIASAKFPKIDHTKLGQLAAFHRENEVQAYMKLYYGSECNDDSVIYFSGKYTHTDEDLKEMEAIASGATGSSKRPSKLRELYAKCAQDREQGIFLSYHCIHYLYVTSRLGKLILNVQYKTPQPFLPAVARHYLAYTRSHPGRGGFLSTVASHMTGPSGELHVESQVPAHCGRTPHAEVVVTGPDGRVHRYYHVPTYTHLLEPRVFVAFRYSNIAEYSAYYRHRYCDVHSHSAKTFDGVIVQLPRTDCYKVVARDCSVNKRFVVLARAVPNPAFPKALKVFIHNTEVEILPAGDGGQAVVKVDGTPVTFSDDEVYAHTLDGAELFTISTWYGLYNIASKSYGLDVFFSGKVLFVQVAPFYRGKVCGLCGDYNYERHNELVGPNLHLYEDTLSFAKSYVVPSGDCTPP</sequence>
<feature type="domain" description="Vitellogenin" evidence="4">
    <location>
        <begin position="1"/>
        <end position="435"/>
    </location>
</feature>
<organism evidence="6 7">
    <name type="scientific">Amblyomma americanum</name>
    <name type="common">Lone star tick</name>
    <dbReference type="NCBI Taxonomy" id="6943"/>
    <lineage>
        <taxon>Eukaryota</taxon>
        <taxon>Metazoa</taxon>
        <taxon>Ecdysozoa</taxon>
        <taxon>Arthropoda</taxon>
        <taxon>Chelicerata</taxon>
        <taxon>Arachnida</taxon>
        <taxon>Acari</taxon>
        <taxon>Parasitiformes</taxon>
        <taxon>Ixodida</taxon>
        <taxon>Ixodoidea</taxon>
        <taxon>Ixodidae</taxon>
        <taxon>Amblyomminae</taxon>
        <taxon>Amblyomma</taxon>
    </lineage>
</organism>
<dbReference type="Proteomes" id="UP001321473">
    <property type="component" value="Unassembled WGS sequence"/>
</dbReference>
<dbReference type="Pfam" id="PF01347">
    <property type="entry name" value="Vitellogenin_N"/>
    <property type="match status" value="1"/>
</dbReference>
<reference evidence="6 7" key="1">
    <citation type="journal article" date="2023" name="Arcadia Sci">
        <title>De novo assembly of a long-read Amblyomma americanum tick genome.</title>
        <authorList>
            <person name="Chou S."/>
            <person name="Poskanzer K.E."/>
            <person name="Rollins M."/>
            <person name="Thuy-Boun P.S."/>
        </authorList>
    </citation>
    <scope>NUCLEOTIDE SEQUENCE [LARGE SCALE GENOMIC DNA]</scope>
    <source>
        <strain evidence="6">F_SG_1</strain>
        <tissue evidence="6">Salivary glands</tissue>
    </source>
</reference>
<keyword evidence="1" id="KW-1015">Disulfide bond</keyword>
<feature type="domain" description="VWFD" evidence="5">
    <location>
        <begin position="1094"/>
        <end position="1277"/>
    </location>
</feature>
<dbReference type="GO" id="GO:0045735">
    <property type="term" value="F:nutrient reservoir activity"/>
    <property type="evidence" value="ECO:0007669"/>
    <property type="project" value="UniProtKB-KW"/>
</dbReference>
<dbReference type="SUPFAM" id="SSF48431">
    <property type="entry name" value="Lipovitellin-phosvitin complex, superhelical domain"/>
    <property type="match status" value="1"/>
</dbReference>
<evidence type="ECO:0000313" key="7">
    <source>
        <dbReference type="Proteomes" id="UP001321473"/>
    </source>
</evidence>
<accession>A0AAQ4FM18</accession>
<evidence type="ECO:0000259" key="4">
    <source>
        <dbReference type="PROSITE" id="PS51211"/>
    </source>
</evidence>
<dbReference type="InterPro" id="IPR050733">
    <property type="entry name" value="Vitellogenin/Apolipophorin"/>
</dbReference>
<comment type="caution">
    <text evidence="3">Lacks conserved residue(s) required for the propagation of feature annotation.</text>
</comment>
<dbReference type="Pfam" id="PF00094">
    <property type="entry name" value="VWD"/>
    <property type="match status" value="1"/>
</dbReference>
<evidence type="ECO:0000313" key="6">
    <source>
        <dbReference type="EMBL" id="KAK8788260.1"/>
    </source>
</evidence>
<dbReference type="SMART" id="SM00216">
    <property type="entry name" value="VWD"/>
    <property type="match status" value="1"/>
</dbReference>
<dbReference type="InterPro" id="IPR015819">
    <property type="entry name" value="Lipid_transp_b-sht_shell"/>
</dbReference>
<dbReference type="PROSITE" id="PS51211">
    <property type="entry name" value="VITELLOGENIN"/>
    <property type="match status" value="1"/>
</dbReference>
<comment type="caution">
    <text evidence="6">The sequence shown here is derived from an EMBL/GenBank/DDBJ whole genome shotgun (WGS) entry which is preliminary data.</text>
</comment>
<dbReference type="InterPro" id="IPR011030">
    <property type="entry name" value="Lipovitellin_superhlx_dom"/>
</dbReference>
<evidence type="ECO:0000259" key="5">
    <source>
        <dbReference type="PROSITE" id="PS51233"/>
    </source>
</evidence>
<evidence type="ECO:0008006" key="8">
    <source>
        <dbReference type="Google" id="ProtNLM"/>
    </source>
</evidence>
<dbReference type="InterPro" id="IPR001846">
    <property type="entry name" value="VWF_type-D"/>
</dbReference>
<dbReference type="InterPro" id="IPR001747">
    <property type="entry name" value="Vitellogenin_N"/>
</dbReference>
<dbReference type="Pfam" id="PF09172">
    <property type="entry name" value="Vit_open_b-sht"/>
    <property type="match status" value="1"/>
</dbReference>
<gene>
    <name evidence="6" type="ORF">V5799_021965</name>
</gene>
<proteinExistence type="predicted"/>
<keyword evidence="7" id="KW-1185">Reference proteome</keyword>